<feature type="compositionally biased region" description="Basic and acidic residues" evidence="6">
    <location>
        <begin position="19"/>
        <end position="33"/>
    </location>
</feature>
<dbReference type="InterPro" id="IPR022791">
    <property type="entry name" value="L-PG_synthase/AglD"/>
</dbReference>
<evidence type="ECO:0000256" key="2">
    <source>
        <dbReference type="ARBA" id="ARBA00022475"/>
    </source>
</evidence>
<dbReference type="Proteomes" id="UP001500457">
    <property type="component" value="Unassembled WGS sequence"/>
</dbReference>
<evidence type="ECO:0000256" key="4">
    <source>
        <dbReference type="ARBA" id="ARBA00022989"/>
    </source>
</evidence>
<dbReference type="Pfam" id="PF03706">
    <property type="entry name" value="LPG_synthase_TM"/>
    <property type="match status" value="1"/>
</dbReference>
<feature type="compositionally biased region" description="Low complexity" evidence="6">
    <location>
        <begin position="1"/>
        <end position="11"/>
    </location>
</feature>
<gene>
    <name evidence="8" type="ORF">GCM10023203_10690</name>
</gene>
<feature type="transmembrane region" description="Helical" evidence="7">
    <location>
        <begin position="219"/>
        <end position="239"/>
    </location>
</feature>
<feature type="transmembrane region" description="Helical" evidence="7">
    <location>
        <begin position="272"/>
        <end position="291"/>
    </location>
</feature>
<keyword evidence="5 7" id="KW-0472">Membrane</keyword>
<feature type="transmembrane region" description="Helical" evidence="7">
    <location>
        <begin position="104"/>
        <end position="126"/>
    </location>
</feature>
<evidence type="ECO:0000256" key="1">
    <source>
        <dbReference type="ARBA" id="ARBA00004651"/>
    </source>
</evidence>
<protein>
    <recommendedName>
        <fullName evidence="10">Lysylphosphatidylglycerol synthase-like protein</fullName>
    </recommendedName>
</protein>
<reference evidence="9" key="1">
    <citation type="journal article" date="2019" name="Int. J. Syst. Evol. Microbiol.">
        <title>The Global Catalogue of Microorganisms (GCM) 10K type strain sequencing project: providing services to taxonomists for standard genome sequencing and annotation.</title>
        <authorList>
            <consortium name="The Broad Institute Genomics Platform"/>
            <consortium name="The Broad Institute Genome Sequencing Center for Infectious Disease"/>
            <person name="Wu L."/>
            <person name="Ma J."/>
        </authorList>
    </citation>
    <scope>NUCLEOTIDE SEQUENCE [LARGE SCALE GENOMIC DNA]</scope>
    <source>
        <strain evidence="9">JCM 17983</strain>
    </source>
</reference>
<keyword evidence="9" id="KW-1185">Reference proteome</keyword>
<dbReference type="EMBL" id="BAABHQ010000002">
    <property type="protein sequence ID" value="GAA4864618.1"/>
    <property type="molecule type" value="Genomic_DNA"/>
</dbReference>
<feature type="transmembrane region" description="Helical" evidence="7">
    <location>
        <begin position="192"/>
        <end position="213"/>
    </location>
</feature>
<proteinExistence type="predicted"/>
<name>A0ABP9E6L9_9PSEU</name>
<comment type="subcellular location">
    <subcellularLocation>
        <location evidence="1">Cell membrane</location>
        <topology evidence="1">Multi-pass membrane protein</topology>
    </subcellularLocation>
</comment>
<feature type="transmembrane region" description="Helical" evidence="7">
    <location>
        <begin position="303"/>
        <end position="321"/>
    </location>
</feature>
<feature type="transmembrane region" description="Helical" evidence="7">
    <location>
        <begin position="78"/>
        <end position="98"/>
    </location>
</feature>
<feature type="region of interest" description="Disordered" evidence="6">
    <location>
        <begin position="1"/>
        <end position="68"/>
    </location>
</feature>
<evidence type="ECO:0000256" key="3">
    <source>
        <dbReference type="ARBA" id="ARBA00022692"/>
    </source>
</evidence>
<keyword evidence="4 7" id="KW-1133">Transmembrane helix</keyword>
<dbReference type="PANTHER" id="PTHR40277">
    <property type="entry name" value="BLL5419 PROTEIN"/>
    <property type="match status" value="1"/>
</dbReference>
<evidence type="ECO:0000256" key="7">
    <source>
        <dbReference type="SAM" id="Phobius"/>
    </source>
</evidence>
<feature type="transmembrane region" description="Helical" evidence="7">
    <location>
        <begin position="351"/>
        <end position="371"/>
    </location>
</feature>
<evidence type="ECO:0000256" key="6">
    <source>
        <dbReference type="SAM" id="MobiDB-lite"/>
    </source>
</evidence>
<evidence type="ECO:0000313" key="9">
    <source>
        <dbReference type="Proteomes" id="UP001500457"/>
    </source>
</evidence>
<evidence type="ECO:0000313" key="8">
    <source>
        <dbReference type="EMBL" id="GAA4864618.1"/>
    </source>
</evidence>
<sequence length="397" mass="39256">MPLPAPALSAPPAVPVPRRSVDDRPAQHTEARAGKRANTLTPRDGSGNTGGSAHPDPSGPETTGPAMTAPARRVPLGLLLRLLVGLGLPALLAIRVGAGGVVEALGAITAPTVLAALALGAVTTVAGAARWCVVARGVGLDLSLRTATADAYRATLLNSLLPAGVLGDVHRAVRHHRPGDARGARAVVIERVAGQVVVVAVGVVVLVASPALLHALVGPGLGVVAGGLGVAVLVAGLWVRHARRAARVRVALASAGRDVREGLARVRTGPPVLLCSLVALGGLLALFVLAARVAGVGVSLGQLLPLVTVALLAMAVPLTVGGWGPREAAAAVAFAAVGLDAAQGLATAVVYGVLALIACLPGAVVLLADALGRPAGLPARPWSPSSARVGVRPTPAG</sequence>
<organism evidence="8 9">
    <name type="scientific">Actinomycetospora straminea</name>
    <dbReference type="NCBI Taxonomy" id="663607"/>
    <lineage>
        <taxon>Bacteria</taxon>
        <taxon>Bacillati</taxon>
        <taxon>Actinomycetota</taxon>
        <taxon>Actinomycetes</taxon>
        <taxon>Pseudonocardiales</taxon>
        <taxon>Pseudonocardiaceae</taxon>
        <taxon>Actinomycetospora</taxon>
    </lineage>
</organism>
<evidence type="ECO:0008006" key="10">
    <source>
        <dbReference type="Google" id="ProtNLM"/>
    </source>
</evidence>
<keyword evidence="3 7" id="KW-0812">Transmembrane</keyword>
<dbReference type="PANTHER" id="PTHR40277:SF1">
    <property type="entry name" value="BLL5419 PROTEIN"/>
    <property type="match status" value="1"/>
</dbReference>
<accession>A0ABP9E6L9</accession>
<comment type="caution">
    <text evidence="8">The sequence shown here is derived from an EMBL/GenBank/DDBJ whole genome shotgun (WGS) entry which is preliminary data.</text>
</comment>
<keyword evidence="2" id="KW-1003">Cell membrane</keyword>
<evidence type="ECO:0000256" key="5">
    <source>
        <dbReference type="ARBA" id="ARBA00023136"/>
    </source>
</evidence>